<evidence type="ECO:0000313" key="7">
    <source>
        <dbReference type="Proteomes" id="UP000218231"/>
    </source>
</evidence>
<dbReference type="AlphaFoldDB" id="A0A2A2LJZ9"/>
<gene>
    <name evidence="6" type="ORF">WR25_15383</name>
</gene>
<dbReference type="PIRSF" id="PIRSF006060">
    <property type="entry name" value="AA_transporter"/>
    <property type="match status" value="1"/>
</dbReference>
<feature type="transmembrane region" description="Helical" evidence="5">
    <location>
        <begin position="245"/>
        <end position="270"/>
    </location>
</feature>
<dbReference type="GO" id="GO:0016020">
    <property type="term" value="C:membrane"/>
    <property type="evidence" value="ECO:0007669"/>
    <property type="project" value="UniProtKB-SubCell"/>
</dbReference>
<feature type="transmembrane region" description="Helical" evidence="5">
    <location>
        <begin position="376"/>
        <end position="398"/>
    </location>
</feature>
<sequence length="446" mass="49401">MFESKKEGHKMGVISAVAYTVGDIVGSGIFVSPTAILKYSGSVGLSLIIWAATALISLIGALCYIELGTAIRRKGNDFAYLSYFRWRPVATAFLYVSILLSYPSTMSIQSITLGEYIVTGPLMFLNFFSLGKMAAPFQILVTICYTHNFHDSFHGTTHKPGDVVLALYSGLFAYNGWDVLNFGGDEIKDPKRTLPIAAIAGISISAVLYISMNIAYFSVLSLDEFKGHDAVAVIFAEKTLGNFQYAMPFLIAIMMMGSLNTGIFACSRYAMAGAANRVAPSPLAVADTSFFSPRMAVLFEVLVAVGLSFIGDLDNIISYMSFAIWSQRLLTQTAFIYYKWKGYCDWDSAINLPIIVPILFWCICLALLTVSVWKDFYVAIYGLSIIAGGFVVYFLFVFPNTLPRFVHQIEEKLMVITQCIFIAMPIFAPPDSEDIYSRRKEFKTKL</sequence>
<dbReference type="Proteomes" id="UP000218231">
    <property type="component" value="Unassembled WGS sequence"/>
</dbReference>
<dbReference type="EMBL" id="LIAE01006672">
    <property type="protein sequence ID" value="PAV86388.1"/>
    <property type="molecule type" value="Genomic_DNA"/>
</dbReference>
<keyword evidence="4 5" id="KW-0472">Membrane</keyword>
<accession>A0A2A2LJZ9</accession>
<keyword evidence="7" id="KW-1185">Reference proteome</keyword>
<dbReference type="OrthoDB" id="10062876at2759"/>
<organism evidence="6 7">
    <name type="scientific">Diploscapter pachys</name>
    <dbReference type="NCBI Taxonomy" id="2018661"/>
    <lineage>
        <taxon>Eukaryota</taxon>
        <taxon>Metazoa</taxon>
        <taxon>Ecdysozoa</taxon>
        <taxon>Nematoda</taxon>
        <taxon>Chromadorea</taxon>
        <taxon>Rhabditida</taxon>
        <taxon>Rhabditina</taxon>
        <taxon>Rhabditomorpha</taxon>
        <taxon>Rhabditoidea</taxon>
        <taxon>Rhabditidae</taxon>
        <taxon>Diploscapter</taxon>
    </lineage>
</organism>
<protein>
    <recommendedName>
        <fullName evidence="8">Amino acid permease/ SLC12A domain-containing protein</fullName>
    </recommendedName>
</protein>
<keyword evidence="2 5" id="KW-0812">Transmembrane</keyword>
<reference evidence="6 7" key="1">
    <citation type="journal article" date="2017" name="Curr. Biol.">
        <title>Genome architecture and evolution of a unichromosomal asexual nematode.</title>
        <authorList>
            <person name="Fradin H."/>
            <person name="Zegar C."/>
            <person name="Gutwein M."/>
            <person name="Lucas J."/>
            <person name="Kovtun M."/>
            <person name="Corcoran D."/>
            <person name="Baugh L.R."/>
            <person name="Kiontke K."/>
            <person name="Gunsalus K."/>
            <person name="Fitch D.H."/>
            <person name="Piano F."/>
        </authorList>
    </citation>
    <scope>NUCLEOTIDE SEQUENCE [LARGE SCALE GENOMIC DNA]</scope>
    <source>
        <strain evidence="6">PF1309</strain>
    </source>
</reference>
<feature type="transmembrane region" description="Helical" evidence="5">
    <location>
        <begin position="350"/>
        <end position="370"/>
    </location>
</feature>
<keyword evidence="3 5" id="KW-1133">Transmembrane helix</keyword>
<feature type="transmembrane region" description="Helical" evidence="5">
    <location>
        <begin position="196"/>
        <end position="219"/>
    </location>
</feature>
<dbReference type="InterPro" id="IPR050598">
    <property type="entry name" value="AminoAcid_Transporter"/>
</dbReference>
<dbReference type="InterPro" id="IPR002293">
    <property type="entry name" value="AA/rel_permease1"/>
</dbReference>
<dbReference type="PANTHER" id="PTHR11785">
    <property type="entry name" value="AMINO ACID TRANSPORTER"/>
    <property type="match status" value="1"/>
</dbReference>
<feature type="transmembrane region" description="Helical" evidence="5">
    <location>
        <begin position="43"/>
        <end position="65"/>
    </location>
</feature>
<dbReference type="PANTHER" id="PTHR11785:SF115">
    <property type="entry name" value="AMINO ACID TRANSPORTER"/>
    <property type="match status" value="1"/>
</dbReference>
<comment type="caution">
    <text evidence="6">The sequence shown here is derived from an EMBL/GenBank/DDBJ whole genome shotgun (WGS) entry which is preliminary data.</text>
</comment>
<feature type="transmembrane region" description="Helical" evidence="5">
    <location>
        <begin position="86"/>
        <end position="102"/>
    </location>
</feature>
<feature type="transmembrane region" description="Helical" evidence="5">
    <location>
        <begin position="12"/>
        <end position="31"/>
    </location>
</feature>
<dbReference type="Gene3D" id="1.20.1740.10">
    <property type="entry name" value="Amino acid/polyamine transporter I"/>
    <property type="match status" value="1"/>
</dbReference>
<proteinExistence type="predicted"/>
<evidence type="ECO:0000256" key="3">
    <source>
        <dbReference type="ARBA" id="ARBA00022989"/>
    </source>
</evidence>
<name>A0A2A2LJZ9_9BILA</name>
<evidence type="ECO:0000313" key="6">
    <source>
        <dbReference type="EMBL" id="PAV86388.1"/>
    </source>
</evidence>
<evidence type="ECO:0000256" key="2">
    <source>
        <dbReference type="ARBA" id="ARBA00022692"/>
    </source>
</evidence>
<evidence type="ECO:0000256" key="1">
    <source>
        <dbReference type="ARBA" id="ARBA00004141"/>
    </source>
</evidence>
<evidence type="ECO:0008006" key="8">
    <source>
        <dbReference type="Google" id="ProtNLM"/>
    </source>
</evidence>
<dbReference type="Pfam" id="PF13520">
    <property type="entry name" value="AA_permease_2"/>
    <property type="match status" value="2"/>
</dbReference>
<dbReference type="STRING" id="2018661.A0A2A2LJZ9"/>
<evidence type="ECO:0000256" key="4">
    <source>
        <dbReference type="ARBA" id="ARBA00023136"/>
    </source>
</evidence>
<evidence type="ECO:0000256" key="5">
    <source>
        <dbReference type="SAM" id="Phobius"/>
    </source>
</evidence>
<comment type="subcellular location">
    <subcellularLocation>
        <location evidence="1">Membrane</location>
        <topology evidence="1">Multi-pass membrane protein</topology>
    </subcellularLocation>
</comment>
<dbReference type="GO" id="GO:0015179">
    <property type="term" value="F:L-amino acid transmembrane transporter activity"/>
    <property type="evidence" value="ECO:0007669"/>
    <property type="project" value="TreeGrafter"/>
</dbReference>